<dbReference type="Gene3D" id="1.50.10.100">
    <property type="entry name" value="Chondroitin AC/alginate lyase"/>
    <property type="match status" value="1"/>
</dbReference>
<dbReference type="InterPro" id="IPR014718">
    <property type="entry name" value="GH-type_carb-bd"/>
</dbReference>
<dbReference type="EMBL" id="VDLU01000001">
    <property type="protein sequence ID" value="TNJ29470.1"/>
    <property type="molecule type" value="Genomic_DNA"/>
</dbReference>
<name>A0A4Z1SUW0_GIAMU</name>
<dbReference type="GO" id="GO:0005576">
    <property type="term" value="C:extracellular region"/>
    <property type="evidence" value="ECO:0007669"/>
    <property type="project" value="InterPro"/>
</dbReference>
<sequence>MILILLPICLAFRFPDNALIYKPVVGIGEKLEKTYGERLCPTNWDSIPDAFRTSFETTLTANVTDYLNSCQTTGAPWSSLSNVDDPNNVLEVMRRIRLMLCAKYSKLTLSGVTTDLDTCLSYAVSFLQMIYRPIRLYDTNPMIWGLQVPEETAGIIALSGTDDKMVSCNKNSAMAAFTLPPNNAEFTRCLHDSSAWYNTETCPQSAPISEAEVTYNYLVHASYIGLSKLILQATQLGEYYRLWAPTADDLKGSGNVDGFRGDGSFTHHASIPGSGDEGLEFVYRTLLILAGLDPNVQEQAKLATTVLDILIIYFNKTVAPALVYCTFSGAFLGVGVANETINGTIRSSLALALFASTYKALERFGYMSGDQATLIRTIGGYMQERAVQCLPRTIATFPQAFATALQDAYQVYGIAGGTGTFTPTVWTGVEWLPYADVVIIGTERYRYVMAMTSCRTSNYACSNGINMNGFYQRYGHEYVYPVGVLELYDGYYPSASLNKYQGTIIPNTNPADAQKKCPGLLNLPNDLSKSCLAGLFNVGDSTYIIFSLIDRRTTLKALKIVIVEKVESGSGTIDAFHTAVVAQVEHWNTPITYNFLNIPVVSDSMVVSTNKGTVTQSSTTINSAEFLFAQLPNGSAKYMTGVCIHGTDTVISANTDYQSGSYSTMVDGGSSTAVRKRYLNAVHTLIDNGATTGQFLYTFYPLLDESETEDTFKQRCAQQAAPTIQLLSGGLNDIGAVMFSITTNKGVPYTLTVAQAAGSITLPSGYEVQLSGPASILDLQDGSNNTVYISDVSLQAREIEAKFTNLSDSLLMEHNCTSVEITDDSVTAIIPVWRGSGCFLIFNHQARVLFLKKEKLIKQDLPIIIAIALLIAAILLIVSLSIYCLAKKRATAAPRQTRQAHFNTAGARSTGEARLMNNSRSVSSLDIRPPSIRVERRFAQDSFDEDQIANLAELMYVRGK</sequence>
<feature type="transmembrane region" description="Helical" evidence="2">
    <location>
        <begin position="861"/>
        <end position="886"/>
    </location>
</feature>
<keyword evidence="2" id="KW-0472">Membrane</keyword>
<dbReference type="OrthoDB" id="10295771at2759"/>
<evidence type="ECO:0000313" key="4">
    <source>
        <dbReference type="EMBL" id="TNJ29470.1"/>
    </source>
</evidence>
<keyword evidence="2" id="KW-0812">Transmembrane</keyword>
<dbReference type="Proteomes" id="UP000315496">
    <property type="component" value="Chromosome 1"/>
</dbReference>
<dbReference type="InterPro" id="IPR003159">
    <property type="entry name" value="Lyase_8_central_dom"/>
</dbReference>
<dbReference type="Pfam" id="PF02278">
    <property type="entry name" value="Lyase_8"/>
    <property type="match status" value="1"/>
</dbReference>
<dbReference type="PANTHER" id="PTHR38481:SF1">
    <property type="entry name" value="HYALURONATE LYASE"/>
    <property type="match status" value="1"/>
</dbReference>
<dbReference type="Gene3D" id="2.70.98.10">
    <property type="match status" value="1"/>
</dbReference>
<evidence type="ECO:0000256" key="1">
    <source>
        <dbReference type="ARBA" id="ARBA00006699"/>
    </source>
</evidence>
<feature type="domain" description="Polysaccharide lyase family 8 central" evidence="3">
    <location>
        <begin position="435"/>
        <end position="701"/>
    </location>
</feature>
<evidence type="ECO:0000259" key="3">
    <source>
        <dbReference type="Pfam" id="PF02278"/>
    </source>
</evidence>
<dbReference type="GO" id="GO:0016837">
    <property type="term" value="F:carbon-oxygen lyase activity, acting on polysaccharides"/>
    <property type="evidence" value="ECO:0007669"/>
    <property type="project" value="UniProtKB-ARBA"/>
</dbReference>
<gene>
    <name evidence="4" type="ORF">GMRT_10237</name>
</gene>
<dbReference type="SUPFAM" id="SSF74650">
    <property type="entry name" value="Galactose mutarotase-like"/>
    <property type="match status" value="2"/>
</dbReference>
<dbReference type="VEuPathDB" id="GiardiaDB:GMRT_10237"/>
<evidence type="ECO:0000313" key="5">
    <source>
        <dbReference type="Proteomes" id="UP000315496"/>
    </source>
</evidence>
<dbReference type="AlphaFoldDB" id="A0A4Z1SUW0"/>
<keyword evidence="2" id="KW-1133">Transmembrane helix</keyword>
<dbReference type="GO" id="GO:0030246">
    <property type="term" value="F:carbohydrate binding"/>
    <property type="evidence" value="ECO:0007669"/>
    <property type="project" value="InterPro"/>
</dbReference>
<evidence type="ECO:0000256" key="2">
    <source>
        <dbReference type="SAM" id="Phobius"/>
    </source>
</evidence>
<accession>A0A4Z1SUW0</accession>
<organism evidence="4 5">
    <name type="scientific">Giardia muris</name>
    <dbReference type="NCBI Taxonomy" id="5742"/>
    <lineage>
        <taxon>Eukaryota</taxon>
        <taxon>Metamonada</taxon>
        <taxon>Diplomonadida</taxon>
        <taxon>Hexamitidae</taxon>
        <taxon>Giardiinae</taxon>
        <taxon>Giardia</taxon>
    </lineage>
</organism>
<keyword evidence="4" id="KW-0456">Lyase</keyword>
<reference evidence="4 5" key="1">
    <citation type="submission" date="2019-05" db="EMBL/GenBank/DDBJ databases">
        <title>The compact genome of Giardia muris reveals important steps in the evolution of intestinal protozoan parasites.</title>
        <authorList>
            <person name="Xu F."/>
            <person name="Jimenez-Gonzalez A."/>
            <person name="Einarsson E."/>
            <person name="Astvaldsson A."/>
            <person name="Peirasmaki D."/>
            <person name="Eckmann L."/>
            <person name="Andersson J.O."/>
            <person name="Svard S.G."/>
            <person name="Jerlstrom-Hultqvist J."/>
        </authorList>
    </citation>
    <scope>NUCLEOTIDE SEQUENCE [LARGE SCALE GENOMIC DNA]</scope>
    <source>
        <strain evidence="4 5">Roberts-Thomson</strain>
    </source>
</reference>
<protein>
    <submittedName>
        <fullName evidence="4">Putative Glycosaminoglycan polysaccharide lyase</fullName>
    </submittedName>
</protein>
<comment type="caution">
    <text evidence="4">The sequence shown here is derived from an EMBL/GenBank/DDBJ whole genome shotgun (WGS) entry which is preliminary data.</text>
</comment>
<comment type="similarity">
    <text evidence="1">Belongs to the polysaccharide lyase 8 family.</text>
</comment>
<dbReference type="PANTHER" id="PTHR38481">
    <property type="entry name" value="HYALURONATE LYASE"/>
    <property type="match status" value="1"/>
</dbReference>
<dbReference type="InterPro" id="IPR011013">
    <property type="entry name" value="Gal_mutarotase_sf_dom"/>
</dbReference>
<proteinExistence type="inferred from homology"/>
<dbReference type="InterPro" id="IPR008929">
    <property type="entry name" value="Chondroitin_lyas"/>
</dbReference>
<dbReference type="InterPro" id="IPR038970">
    <property type="entry name" value="Lyase_8"/>
</dbReference>
<dbReference type="GO" id="GO:0005975">
    <property type="term" value="P:carbohydrate metabolic process"/>
    <property type="evidence" value="ECO:0007669"/>
    <property type="project" value="InterPro"/>
</dbReference>
<keyword evidence="5" id="KW-1185">Reference proteome</keyword>